<dbReference type="EMBL" id="SBIQ01000131">
    <property type="protein sequence ID" value="KAF7683091.1"/>
    <property type="molecule type" value="Genomic_DNA"/>
</dbReference>
<comment type="caution">
    <text evidence="1">The sequence shown here is derived from an EMBL/GenBank/DDBJ whole genome shotgun (WGS) entry which is preliminary data.</text>
</comment>
<evidence type="ECO:0000313" key="1">
    <source>
        <dbReference type="EMBL" id="KAF7683091.1"/>
    </source>
</evidence>
<reference evidence="1 2" key="1">
    <citation type="submission" date="2019-01" db="EMBL/GenBank/DDBJ databases">
        <title>Genomes sequencing and comparative genomics of infectious freshwater microsporidia, Cucumispora dikerogammari and Thelohania contejeani.</title>
        <authorList>
            <person name="Cormier A."/>
            <person name="Giraud I."/>
            <person name="Wattier R."/>
            <person name="Teixeira M."/>
            <person name="Grandjean F."/>
            <person name="Rigaud T."/>
            <person name="Cordaux R."/>
        </authorList>
    </citation>
    <scope>NUCLEOTIDE SEQUENCE [LARGE SCALE GENOMIC DNA]</scope>
    <source>
        <strain evidence="1">T1</strain>
        <tissue evidence="1">Spores</tissue>
    </source>
</reference>
<sequence>MIYLFITDIFLSNSETLFQNSNKFIRNENNMLCRDNLIPEVCGSVYPMDFQHVVDSLDDVCTYLDRIIVELITKNKLVDYLNIIDLKYINKSEIKMRIFEYELIRIQFKNLWLQKISNQDGDKSGFLPYKSIPKIVENAAFRHIEKYKDIPDRINTSAFILCLYAGVNLPFCLPPAFNFIKYLLLNDPFSLLEFDGHNYFLNFLYLENFDYKNFIIKEINKLDDSAILYQVLLNNHSHQLIESAFDKIDEIDLELLTKCYDKNELVYTNSIFNRLFNKNAQKAEFLLKKFIISTKSNLPNLFFNRCKSIDSDYIEACLICKENIEMISLDCLSRLITSHYLTLITDDTIAFEKCVNKIKEAHLRAEYINIAEQIYKYGILLDQNYFKKTFIFIQYFPMYEKACYQHFSKNFIIILQLYPEEETTFFKLVHIFRNRLIEHIPKLFNVNHRKFIEALFDLPIRNPHPDPNSILVLDIFFIEGINYVILQSKLLSNDDLKHLVQKILDCPPLKTSNKSYWNTICRKKIKYAEIIPAIQNNNSFGNVMPFYVQDLAITEMSEKPFKRNTFDSKAMIEFEDTPQLLVNLTAELKKENKNLPLLEYYFERLERENKYVEGIVLESSSIEIIHKMNKFCLYITFYQHDPCGTQTLFKLVSQSKSYFALKISQGKLFKEYNKGKNIKTELMSNRQYIPKIEIGISSDKGNHKIYFNKEIYNTSLKHINQIIIGNNFKGIITRILWYENLNYDQKYIKEMERSRYYVELLYDLEKMLLFYHSNGVLIDNLKPFYILSKINVNLENCVINRNCKWMENAGLRKLIWDEAEKDKKIRELIKRNIDSKVRE</sequence>
<keyword evidence="2" id="KW-1185">Reference proteome</keyword>
<dbReference type="Proteomes" id="UP001516464">
    <property type="component" value="Unassembled WGS sequence"/>
</dbReference>
<accession>A0ABQ7HY39</accession>
<organism evidence="1 2">
    <name type="scientific">Astathelohania contejeani</name>
    <dbReference type="NCBI Taxonomy" id="164912"/>
    <lineage>
        <taxon>Eukaryota</taxon>
        <taxon>Fungi</taxon>
        <taxon>Fungi incertae sedis</taxon>
        <taxon>Microsporidia</taxon>
        <taxon>Astathelohaniidae</taxon>
        <taxon>Astathelohania</taxon>
    </lineage>
</organism>
<evidence type="ECO:0008006" key="3">
    <source>
        <dbReference type="Google" id="ProtNLM"/>
    </source>
</evidence>
<proteinExistence type="predicted"/>
<gene>
    <name evidence="1" type="ORF">TCON_1693</name>
</gene>
<protein>
    <recommendedName>
        <fullName evidence="3">Protein kinase domain-containing protein</fullName>
    </recommendedName>
</protein>
<evidence type="ECO:0000313" key="2">
    <source>
        <dbReference type="Proteomes" id="UP001516464"/>
    </source>
</evidence>
<name>A0ABQ7HY39_9MICR</name>